<accession>A0A7G7CQT8</accession>
<keyword evidence="3" id="KW-1185">Reference proteome</keyword>
<reference evidence="2 3" key="1">
    <citation type="submission" date="2020-07" db="EMBL/GenBank/DDBJ databases">
        <title>Complete genome and description of Corynebacterium incognita strain Marseille-Q3630 sp. nov.</title>
        <authorList>
            <person name="Boxberger M."/>
        </authorList>
    </citation>
    <scope>NUCLEOTIDE SEQUENCE [LARGE SCALE GENOMIC DNA]</scope>
    <source>
        <strain evidence="2 3">Marseille-Q3630</strain>
    </source>
</reference>
<evidence type="ECO:0000259" key="1">
    <source>
        <dbReference type="Pfam" id="PF13524"/>
    </source>
</evidence>
<dbReference type="InterPro" id="IPR055259">
    <property type="entry name" value="YkvP/CgeB_Glyco_trans-like"/>
</dbReference>
<dbReference type="Gene3D" id="3.40.50.2000">
    <property type="entry name" value="Glycogen Phosphorylase B"/>
    <property type="match status" value="1"/>
</dbReference>
<keyword evidence="2" id="KW-0808">Transferase</keyword>
<dbReference type="AlphaFoldDB" id="A0A7G7CQT8"/>
<organism evidence="2 3">
    <name type="scientific">Corynebacterium incognita</name>
    <dbReference type="NCBI Taxonomy" id="2754725"/>
    <lineage>
        <taxon>Bacteria</taxon>
        <taxon>Bacillati</taxon>
        <taxon>Actinomycetota</taxon>
        <taxon>Actinomycetes</taxon>
        <taxon>Mycobacteriales</taxon>
        <taxon>Corynebacteriaceae</taxon>
        <taxon>Corynebacterium</taxon>
    </lineage>
</organism>
<protein>
    <submittedName>
        <fullName evidence="2">Glycosyltransferase</fullName>
    </submittedName>
</protein>
<dbReference type="SUPFAM" id="SSF53756">
    <property type="entry name" value="UDP-Glycosyltransferase/glycogen phosphorylase"/>
    <property type="match status" value="1"/>
</dbReference>
<name>A0A7G7CQT8_9CORY</name>
<evidence type="ECO:0000313" key="2">
    <source>
        <dbReference type="EMBL" id="QNE89954.1"/>
    </source>
</evidence>
<feature type="domain" description="Spore protein YkvP/CgeB glycosyl transferase-like" evidence="1">
    <location>
        <begin position="276"/>
        <end position="389"/>
    </location>
</feature>
<dbReference type="EMBL" id="CP059404">
    <property type="protein sequence ID" value="QNE89954.1"/>
    <property type="molecule type" value="Genomic_DNA"/>
</dbReference>
<dbReference type="Pfam" id="PF13524">
    <property type="entry name" value="Glyco_trans_1_2"/>
    <property type="match status" value="1"/>
</dbReference>
<dbReference type="Proteomes" id="UP000515743">
    <property type="component" value="Chromosome"/>
</dbReference>
<sequence>MSLQKRVAIMSSKRILVGGYIDLNAVDGSAFFIAGLTSMLARFPNLEFVLAPAVEVVDWTVLSEVLPYPNVEILDPKSDYVVRTPSGSRLSRQDYALSVAEIIRERSVDQAIVRDSDTGKLLAENLGDQASKLFVYVTGISALNGGISKHLQECLQSLIDSPSGLLFQTPHMVEVLSQNGVQVCDEKYHILPPHVPPIGELEKSTHTRSTGCNLIYSGKFFPDWNVDKILAGFKSVSQDLPRNALSLDVVGKHFRDDTSKPNYVANTKYLLSNTDQVTWYGGMSRAKTRHLISKSDIGISWRRNHLDSSTELSTKVLEYGSLGKPVVLNRTASHEALLGKDYPFFCNSMAEYKRILSRLPDLAEEILEAGDRCFEVAQEYTYDRVAEGLLLFMNRFENGNAGDGALFVADGSLSAQLAVIGKPENSQLQIDGAVARLSVRGELGRTSYSALELDREALGWKQLTSRLEHSLLEVTSAGQPMVLGHSETSLSQIRTENELLKRQLAAEKAKLDKVRGVLKRLDSAPGGSVAVKLIKRLQKQVLK</sequence>
<gene>
    <name evidence="2" type="ORF">H0194_02670</name>
</gene>
<proteinExistence type="predicted"/>
<evidence type="ECO:0000313" key="3">
    <source>
        <dbReference type="Proteomes" id="UP000515743"/>
    </source>
</evidence>
<dbReference type="KEGG" id="cik:H0194_02670"/>
<dbReference type="RefSeq" id="WP_185176328.1">
    <property type="nucleotide sequence ID" value="NZ_CP059404.1"/>
</dbReference>
<dbReference type="GO" id="GO:0016740">
    <property type="term" value="F:transferase activity"/>
    <property type="evidence" value="ECO:0007669"/>
    <property type="project" value="UniProtKB-KW"/>
</dbReference>